<feature type="compositionally biased region" description="Low complexity" evidence="3">
    <location>
        <begin position="522"/>
        <end position="553"/>
    </location>
</feature>
<feature type="compositionally biased region" description="Basic residues" evidence="3">
    <location>
        <begin position="1242"/>
        <end position="1251"/>
    </location>
</feature>
<dbReference type="SUPFAM" id="SSF101447">
    <property type="entry name" value="Formin homology 2 domain (FH2 domain)"/>
    <property type="match status" value="1"/>
</dbReference>
<evidence type="ECO:0000259" key="4">
    <source>
        <dbReference type="PROSITE" id="PS51444"/>
    </source>
</evidence>
<feature type="region of interest" description="Disordered" evidence="3">
    <location>
        <begin position="386"/>
        <end position="572"/>
    </location>
</feature>
<dbReference type="PANTHER" id="PTHR45725">
    <property type="entry name" value="FORMIN HOMOLOGY 2 FAMILY MEMBER"/>
    <property type="match status" value="1"/>
</dbReference>
<gene>
    <name evidence="5" type="ORF">CYMTET_9917</name>
</gene>
<dbReference type="InterPro" id="IPR016024">
    <property type="entry name" value="ARM-type_fold"/>
</dbReference>
<dbReference type="SUPFAM" id="SSF48371">
    <property type="entry name" value="ARM repeat"/>
    <property type="match status" value="1"/>
</dbReference>
<feature type="compositionally biased region" description="Polar residues" evidence="3">
    <location>
        <begin position="447"/>
        <end position="464"/>
    </location>
</feature>
<evidence type="ECO:0000256" key="1">
    <source>
        <dbReference type="RuleBase" id="RU361260"/>
    </source>
</evidence>
<organism evidence="5 6">
    <name type="scientific">Cymbomonas tetramitiformis</name>
    <dbReference type="NCBI Taxonomy" id="36881"/>
    <lineage>
        <taxon>Eukaryota</taxon>
        <taxon>Viridiplantae</taxon>
        <taxon>Chlorophyta</taxon>
        <taxon>Pyramimonadophyceae</taxon>
        <taxon>Pyramimonadales</taxon>
        <taxon>Pyramimonadaceae</taxon>
        <taxon>Cymbomonas</taxon>
    </lineage>
</organism>
<comment type="similarity">
    <text evidence="1">Belongs to the formin-like family.</text>
</comment>
<dbReference type="SMART" id="SM00498">
    <property type="entry name" value="FH2"/>
    <property type="match status" value="1"/>
</dbReference>
<dbReference type="PROSITE" id="PS51444">
    <property type="entry name" value="FH2"/>
    <property type="match status" value="1"/>
</dbReference>
<feature type="compositionally biased region" description="Pro residues" evidence="3">
    <location>
        <begin position="406"/>
        <end position="443"/>
    </location>
</feature>
<dbReference type="Proteomes" id="UP001190700">
    <property type="component" value="Unassembled WGS sequence"/>
</dbReference>
<keyword evidence="2" id="KW-0175">Coiled coil</keyword>
<proteinExistence type="inferred from homology"/>
<dbReference type="GO" id="GO:0030036">
    <property type="term" value="P:actin cytoskeleton organization"/>
    <property type="evidence" value="ECO:0007669"/>
    <property type="project" value="InterPro"/>
</dbReference>
<feature type="compositionally biased region" description="Basic and acidic residues" evidence="3">
    <location>
        <begin position="1212"/>
        <end position="1240"/>
    </location>
</feature>
<name>A0AAE0GQ72_9CHLO</name>
<dbReference type="SMART" id="SM01140">
    <property type="entry name" value="Drf_GBD"/>
    <property type="match status" value="1"/>
</dbReference>
<dbReference type="InterPro" id="IPR010473">
    <property type="entry name" value="GTPase-bd"/>
</dbReference>
<feature type="domain" description="FH2" evidence="4">
    <location>
        <begin position="712"/>
        <end position="1136"/>
    </location>
</feature>
<dbReference type="InterPro" id="IPR015425">
    <property type="entry name" value="FH2_Formin"/>
</dbReference>
<sequence>MICLGGACGWGGLAILLQESSTMRKQTLIGAAMASVVSFSRRFSFSGEEADARPGAVVESPMPVPELDEIGTTLSPATGASVEDGLLPVPGHTLISAVMGLLQRRASSAWCSGILWWSGIATARRLPARPAHAERVAELSRTDRPSTCEAGRGAWRGGVDGGEAAKFESPALRSVEDSLDTARLIVNEQFERASAYVDRRRRRKPSPGGTCTPRPGHGREGALVDALTQAVDSWAEYSPEIANVFVSPQNMLTAVVTSSNASTLTTLRECLSVPDSKWLMMFLRLSGTNMLMRVLSQLLDHGVCDTDALQETLSCLRALMNTQAGMESVITTAGGLRRVCMALEVEDEVAAKLATEVLTTLCLFNHAGQKVTLKAVTGMNIWAPEEGSPAAPAAQLSPPAGSQGGGPPPPPPPPGGKLGGPPPPPPPPGGLPGVPPPPPPPPGCSWRATSPTSPLAASRRATSTSPPGGLPGVPPPPPPPPGGLPGVPPPPPSPPGGLPSVPTKPTSETGAKPPPSAPLPPLAAKSAAAHAAKNPSRAAALLNSAQASSQAAAAPPPRIPAKPSAASLGSPATPPVPLGELQGGIKLLRVGRSYCRAIVRLLLTDPEMDLVSYSLAFINAAMNMDVSQEKILKRHMLKEMLDDGLLEAIAQIELSECVDIFLGRELAKFRRAMMLVMEPDVVAPPKAQTPPAPRAMPLPPPPPMFMRPARKIDPGPKPSVKMKQLYWDKVLEIRLDGTVWDCKPPIPKPEWIEWSKVEKLFHAPTRQGGLKAGKKGNVQKVSLLSLKRATQIGILMSRLRVPWQEVAEAVLTLSSVAFTSEEDVETLIKCVPTDDEENILQAHMQTCADAGTDANAALQQLSDAEQFCHHLMQVDRLKPKLSALRHRFKLEMQFGEVATTLQAHQEACQQLRNSELFHGVLASTLHIGNFMNYGTRLGAAGGYMVPVLVKLADCRATGAPSTLAEFILRGVINDFDHLPSLEEESPAIISTSLKTSLPDVETIIEGTESSIMELGKHLATRGPDLRVNIVAEEGMEESESPVTVQLKVDHFGPVMSVVHGDAEEERARLRQELGSATDVFHSLLAHYSEKPDLLSAEGFWTTVENFVNMYSSLFKLMQQEKRAEEEREERRLRQQLQRMKRRATNIPKDFRRGGYGYPTHDTHDHKFTSVERDHAVVDVILEDLVRDISVEAGEKTPMKKVRVSRIAKIKEKSEKAVAEKAEAGKETEDQSGKEQKDGRSALRSKRRSSMF</sequence>
<feature type="coiled-coil region" evidence="2">
    <location>
        <begin position="1115"/>
        <end position="1142"/>
    </location>
</feature>
<dbReference type="InterPro" id="IPR011989">
    <property type="entry name" value="ARM-like"/>
</dbReference>
<dbReference type="EMBL" id="LGRX02003362">
    <property type="protein sequence ID" value="KAK3282359.1"/>
    <property type="molecule type" value="Genomic_DNA"/>
</dbReference>
<dbReference type="Pfam" id="PF06371">
    <property type="entry name" value="Drf_GBD"/>
    <property type="match status" value="1"/>
</dbReference>
<evidence type="ECO:0000313" key="6">
    <source>
        <dbReference type="Proteomes" id="UP001190700"/>
    </source>
</evidence>
<dbReference type="Pfam" id="PF02181">
    <property type="entry name" value="FH2"/>
    <property type="match status" value="1"/>
</dbReference>
<keyword evidence="6" id="KW-1185">Reference proteome</keyword>
<dbReference type="Gene3D" id="1.20.58.2220">
    <property type="entry name" value="Formin, FH2 domain"/>
    <property type="match status" value="1"/>
</dbReference>
<dbReference type="AlphaFoldDB" id="A0AAE0GQ72"/>
<dbReference type="InterPro" id="IPR042201">
    <property type="entry name" value="FH2_Formin_sf"/>
</dbReference>
<comment type="caution">
    <text evidence="5">The sequence shown here is derived from an EMBL/GenBank/DDBJ whole genome shotgun (WGS) entry which is preliminary data.</text>
</comment>
<dbReference type="GO" id="GO:0031267">
    <property type="term" value="F:small GTPase binding"/>
    <property type="evidence" value="ECO:0007669"/>
    <property type="project" value="InterPro"/>
</dbReference>
<reference evidence="5 6" key="1">
    <citation type="journal article" date="2015" name="Genome Biol. Evol.">
        <title>Comparative Genomics of a Bacterivorous Green Alga Reveals Evolutionary Causalities and Consequences of Phago-Mixotrophic Mode of Nutrition.</title>
        <authorList>
            <person name="Burns J.A."/>
            <person name="Paasch A."/>
            <person name="Narechania A."/>
            <person name="Kim E."/>
        </authorList>
    </citation>
    <scope>NUCLEOTIDE SEQUENCE [LARGE SCALE GENOMIC DNA]</scope>
    <source>
        <strain evidence="5 6">PLY_AMNH</strain>
    </source>
</reference>
<feature type="compositionally biased region" description="Low complexity" evidence="3">
    <location>
        <begin position="386"/>
        <end position="401"/>
    </location>
</feature>
<dbReference type="Gene3D" id="1.25.10.10">
    <property type="entry name" value="Leucine-rich Repeat Variant"/>
    <property type="match status" value="1"/>
</dbReference>
<evidence type="ECO:0000313" key="5">
    <source>
        <dbReference type="EMBL" id="KAK3282359.1"/>
    </source>
</evidence>
<evidence type="ECO:0000256" key="3">
    <source>
        <dbReference type="SAM" id="MobiDB-lite"/>
    </source>
</evidence>
<accession>A0AAE0GQ72</accession>
<evidence type="ECO:0000256" key="2">
    <source>
        <dbReference type="SAM" id="Coils"/>
    </source>
</evidence>
<feature type="region of interest" description="Disordered" evidence="3">
    <location>
        <begin position="197"/>
        <end position="219"/>
    </location>
</feature>
<dbReference type="InterPro" id="IPR051425">
    <property type="entry name" value="Formin_Homology"/>
</dbReference>
<dbReference type="PANTHER" id="PTHR45725:SF1">
    <property type="entry name" value="DISHEVELLED ASSOCIATED ACTIVATOR OF MORPHOGENESIS, ISOFORM D"/>
    <property type="match status" value="1"/>
</dbReference>
<dbReference type="GO" id="GO:0003779">
    <property type="term" value="F:actin binding"/>
    <property type="evidence" value="ECO:0007669"/>
    <property type="project" value="InterPro"/>
</dbReference>
<feature type="region of interest" description="Disordered" evidence="3">
    <location>
        <begin position="1212"/>
        <end position="1251"/>
    </location>
</feature>
<feature type="compositionally biased region" description="Pro residues" evidence="3">
    <location>
        <begin position="512"/>
        <end position="521"/>
    </location>
</feature>
<feature type="compositionally biased region" description="Pro residues" evidence="3">
    <location>
        <begin position="468"/>
        <end position="497"/>
    </location>
</feature>
<protein>
    <recommendedName>
        <fullName evidence="1">Formin-like protein</fullName>
    </recommendedName>
</protein>